<reference evidence="2 3" key="1">
    <citation type="journal article" date="2024" name="Front Chem Biol">
        <title>Unveiling the potential of Daldinia eschscholtzii MFLUCC 19-0629 through bioactivity and bioinformatics studies for enhanced sustainable agriculture production.</title>
        <authorList>
            <person name="Brooks S."/>
            <person name="Weaver J.A."/>
            <person name="Klomchit A."/>
            <person name="Alharthi S.A."/>
            <person name="Onlamun T."/>
            <person name="Nurani R."/>
            <person name="Vong T.K."/>
            <person name="Alberti F."/>
            <person name="Greco C."/>
        </authorList>
    </citation>
    <scope>NUCLEOTIDE SEQUENCE [LARGE SCALE GENOMIC DNA]</scope>
    <source>
        <strain evidence="2">MFLUCC 19-0629</strain>
    </source>
</reference>
<feature type="chain" id="PRO_5043579118" description="Hydrophobin" evidence="1">
    <location>
        <begin position="26"/>
        <end position="93"/>
    </location>
</feature>
<organism evidence="2 3">
    <name type="scientific">Daldinia eschscholtzii</name>
    <dbReference type="NCBI Taxonomy" id="292717"/>
    <lineage>
        <taxon>Eukaryota</taxon>
        <taxon>Fungi</taxon>
        <taxon>Dikarya</taxon>
        <taxon>Ascomycota</taxon>
        <taxon>Pezizomycotina</taxon>
        <taxon>Sordariomycetes</taxon>
        <taxon>Xylariomycetidae</taxon>
        <taxon>Xylariales</taxon>
        <taxon>Hypoxylaceae</taxon>
        <taxon>Daldinia</taxon>
    </lineage>
</organism>
<feature type="signal peptide" evidence="1">
    <location>
        <begin position="1"/>
        <end position="25"/>
    </location>
</feature>
<proteinExistence type="predicted"/>
<dbReference type="Proteomes" id="UP001369815">
    <property type="component" value="Unassembled WGS sequence"/>
</dbReference>
<sequence>MQFSTITILALAAVATAAPAEVVEARTTEPDKGCTNNQPNQVCCSGILGCVLSGILGSSCGGQAYCCNSNVKDGQGNIIPINVNALNCVNLVL</sequence>
<gene>
    <name evidence="2" type="ORF">Daesc_002783</name>
</gene>
<name>A0AAX6MSK1_9PEZI</name>
<evidence type="ECO:0000313" key="3">
    <source>
        <dbReference type="Proteomes" id="UP001369815"/>
    </source>
</evidence>
<evidence type="ECO:0000313" key="2">
    <source>
        <dbReference type="EMBL" id="KAK6955152.1"/>
    </source>
</evidence>
<accession>A0AAX6MSK1</accession>
<dbReference type="EMBL" id="JBANMG010000003">
    <property type="protein sequence ID" value="KAK6955152.1"/>
    <property type="molecule type" value="Genomic_DNA"/>
</dbReference>
<protein>
    <recommendedName>
        <fullName evidence="4">Hydrophobin</fullName>
    </recommendedName>
</protein>
<keyword evidence="3" id="KW-1185">Reference proteome</keyword>
<keyword evidence="1" id="KW-0732">Signal</keyword>
<dbReference type="AlphaFoldDB" id="A0AAX6MSK1"/>
<evidence type="ECO:0000256" key="1">
    <source>
        <dbReference type="SAM" id="SignalP"/>
    </source>
</evidence>
<comment type="caution">
    <text evidence="2">The sequence shown here is derived from an EMBL/GenBank/DDBJ whole genome shotgun (WGS) entry which is preliminary data.</text>
</comment>
<evidence type="ECO:0008006" key="4">
    <source>
        <dbReference type="Google" id="ProtNLM"/>
    </source>
</evidence>